<dbReference type="EMBL" id="JBHSQS010000010">
    <property type="protein sequence ID" value="MFC5925317.1"/>
    <property type="molecule type" value="Genomic_DNA"/>
</dbReference>
<evidence type="ECO:0000313" key="3">
    <source>
        <dbReference type="EMBL" id="MFC5925317.1"/>
    </source>
</evidence>
<feature type="region of interest" description="Disordered" evidence="1">
    <location>
        <begin position="158"/>
        <end position="179"/>
    </location>
</feature>
<reference evidence="4" key="1">
    <citation type="journal article" date="2019" name="Int. J. Syst. Evol. Microbiol.">
        <title>The Global Catalogue of Microorganisms (GCM) 10K type strain sequencing project: providing services to taxonomists for standard genome sequencing and annotation.</title>
        <authorList>
            <consortium name="The Broad Institute Genomics Platform"/>
            <consortium name="The Broad Institute Genome Sequencing Center for Infectious Disease"/>
            <person name="Wu L."/>
            <person name="Ma J."/>
        </authorList>
    </citation>
    <scope>NUCLEOTIDE SEQUENCE [LARGE SCALE GENOMIC DNA]</scope>
    <source>
        <strain evidence="4">CGMCC 4.7144</strain>
    </source>
</reference>
<keyword evidence="2" id="KW-0812">Transmembrane</keyword>
<keyword evidence="2" id="KW-1133">Transmembrane helix</keyword>
<keyword evidence="2" id="KW-0472">Membrane</keyword>
<gene>
    <name evidence="3" type="ORF">ACFQGL_18405</name>
</gene>
<dbReference type="Pfam" id="PF11377">
    <property type="entry name" value="DUF3180"/>
    <property type="match status" value="1"/>
</dbReference>
<keyword evidence="4" id="KW-1185">Reference proteome</keyword>
<proteinExistence type="predicted"/>
<sequence length="179" mass="18951">MTQAKSPPPGGPGPDRSRMGPTRISSLAVSALAAAAVAWLLISTLYYSGIPRLPWLPVVTLAALAVLEAYAAINTRGRIERKPGRDPVNPLLVARFVVLAKASALAASIFAGFYAGLTGWLFVETTRAATQDRPAAGGGLLASLALVGAALWLERSCRVPERPDDEREPDPRESRPGQR</sequence>
<feature type="transmembrane region" description="Helical" evidence="2">
    <location>
        <begin position="53"/>
        <end position="73"/>
    </location>
</feature>
<feature type="transmembrane region" description="Helical" evidence="2">
    <location>
        <begin position="26"/>
        <end position="47"/>
    </location>
</feature>
<dbReference type="InterPro" id="IPR021517">
    <property type="entry name" value="DUF3180"/>
</dbReference>
<name>A0ABW1HA67_9ACTN</name>
<dbReference type="Proteomes" id="UP001596226">
    <property type="component" value="Unassembled WGS sequence"/>
</dbReference>
<comment type="caution">
    <text evidence="3">The sequence shown here is derived from an EMBL/GenBank/DDBJ whole genome shotgun (WGS) entry which is preliminary data.</text>
</comment>
<feature type="transmembrane region" description="Helical" evidence="2">
    <location>
        <begin position="93"/>
        <end position="115"/>
    </location>
</feature>
<evidence type="ECO:0000256" key="1">
    <source>
        <dbReference type="SAM" id="MobiDB-lite"/>
    </source>
</evidence>
<protein>
    <submittedName>
        <fullName evidence="3">DUF3180 domain-containing protein</fullName>
    </submittedName>
</protein>
<organism evidence="3 4">
    <name type="scientific">Micromonospora vulcania</name>
    <dbReference type="NCBI Taxonomy" id="1441873"/>
    <lineage>
        <taxon>Bacteria</taxon>
        <taxon>Bacillati</taxon>
        <taxon>Actinomycetota</taxon>
        <taxon>Actinomycetes</taxon>
        <taxon>Micromonosporales</taxon>
        <taxon>Micromonosporaceae</taxon>
        <taxon>Micromonospora</taxon>
    </lineage>
</organism>
<feature type="transmembrane region" description="Helical" evidence="2">
    <location>
        <begin position="135"/>
        <end position="153"/>
    </location>
</feature>
<accession>A0ABW1HA67</accession>
<evidence type="ECO:0000256" key="2">
    <source>
        <dbReference type="SAM" id="Phobius"/>
    </source>
</evidence>
<evidence type="ECO:0000313" key="4">
    <source>
        <dbReference type="Proteomes" id="UP001596226"/>
    </source>
</evidence>
<dbReference type="RefSeq" id="WP_377513342.1">
    <property type="nucleotide sequence ID" value="NZ_JBHSQS010000010.1"/>
</dbReference>